<evidence type="ECO:0000256" key="8">
    <source>
        <dbReference type="PIRNR" id="PIRNR004553"/>
    </source>
</evidence>
<organism evidence="9">
    <name type="scientific">Hydrogenovibrio crunogenus (strain DSM 25203 / XCL-2)</name>
    <name type="common">Thiomicrospira crunogena</name>
    <dbReference type="NCBI Taxonomy" id="317025"/>
    <lineage>
        <taxon>Bacteria</taxon>
        <taxon>Pseudomonadati</taxon>
        <taxon>Pseudomonadota</taxon>
        <taxon>Gammaproteobacteria</taxon>
        <taxon>Thiotrichales</taxon>
        <taxon>Piscirickettsiaceae</taxon>
        <taxon>Hydrogenovibrio</taxon>
    </lineage>
</organism>
<keyword evidence="6 8" id="KW-0808">Transferase</keyword>
<keyword evidence="8" id="KW-0698">rRNA processing</keyword>
<dbReference type="Gene3D" id="3.40.50.150">
    <property type="entry name" value="Vaccinia Virus protein VP39"/>
    <property type="match status" value="1"/>
</dbReference>
<dbReference type="GO" id="GO:0052913">
    <property type="term" value="F:16S rRNA (guanine(966)-N(2))-methyltransferase activity"/>
    <property type="evidence" value="ECO:0007669"/>
    <property type="project" value="UniProtKB-EC"/>
</dbReference>
<dbReference type="HOGENOM" id="CLU_075826_2_2_6"/>
<protein>
    <recommendedName>
        <fullName evidence="4 8">Ribosomal RNA small subunit methyltransferase D</fullName>
        <ecNumber evidence="3 8">2.1.1.171</ecNumber>
    </recommendedName>
</protein>
<dbReference type="GO" id="GO:0003676">
    <property type="term" value="F:nucleic acid binding"/>
    <property type="evidence" value="ECO:0007669"/>
    <property type="project" value="InterPro"/>
</dbReference>
<evidence type="ECO:0000256" key="4">
    <source>
        <dbReference type="ARBA" id="ARBA00013682"/>
    </source>
</evidence>
<reference evidence="9" key="1">
    <citation type="submission" date="2006-07" db="EMBL/GenBank/DDBJ databases">
        <title>Complete sequence of Thiomicrospira crunogena XCL-2.</title>
        <authorList>
            <consortium name="US DOE Joint Genome Institute"/>
            <person name="Copeland A."/>
            <person name="Lucas S."/>
            <person name="Lapidus A."/>
            <person name="Barry K."/>
            <person name="Detter J.C."/>
            <person name="Glavina del Rio T."/>
            <person name="Hammon N."/>
            <person name="Israni S."/>
            <person name="Dalin E."/>
            <person name="Tice H."/>
            <person name="Pitluck S."/>
            <person name="Chain P."/>
            <person name="Malfatti S."/>
            <person name="Shin M."/>
            <person name="Vergez L."/>
            <person name="Schmutz J."/>
            <person name="Larimer F."/>
            <person name="Land M."/>
            <person name="Hauser L."/>
            <person name="Kyrpides N."/>
            <person name="Lykidis A."/>
            <person name="Scott K.M."/>
            <person name="Sievert S."/>
            <person name="Kerfeld C."/>
            <person name="Freyermuth S."/>
            <person name="Dobrinski K."/>
            <person name="Boller A."/>
            <person name="Fitzpatrick K."/>
            <person name="Thoma P."/>
            <person name="Moore J."/>
            <person name="Richardson P."/>
        </authorList>
    </citation>
    <scope>NUCLEOTIDE SEQUENCE</scope>
    <source>
        <strain evidence="9">XCL-2</strain>
    </source>
</reference>
<dbReference type="PANTHER" id="PTHR43542:SF1">
    <property type="entry name" value="METHYLTRANSFERASE"/>
    <property type="match status" value="1"/>
</dbReference>
<keyword evidence="5 8" id="KW-0489">Methyltransferase</keyword>
<accession>Q31EA1</accession>
<evidence type="ECO:0000313" key="9">
    <source>
        <dbReference type="EMBL" id="ABB42522.1"/>
    </source>
</evidence>
<dbReference type="InterPro" id="IPR029063">
    <property type="entry name" value="SAM-dependent_MTases_sf"/>
</dbReference>
<dbReference type="InterPro" id="IPR004398">
    <property type="entry name" value="RNA_MeTrfase_RsmD"/>
</dbReference>
<dbReference type="PANTHER" id="PTHR43542">
    <property type="entry name" value="METHYLTRANSFERASE"/>
    <property type="match status" value="1"/>
</dbReference>
<dbReference type="EC" id="2.1.1.171" evidence="3 8"/>
<gene>
    <name evidence="9" type="ordered locus">Tcr_1932</name>
</gene>
<dbReference type="SUPFAM" id="SSF53335">
    <property type="entry name" value="S-adenosyl-L-methionine-dependent methyltransferases"/>
    <property type="match status" value="1"/>
</dbReference>
<sequence length="205" mass="23305">MKKRVERKTGRKTPNQSAGSLRIIGGDYRGRKLPVLMAEGLRPTSDRVRETLFNWLQFDIAGTDCLDVFAGSGALGLEALSRGAHSVCFLELNRDNAQQIQQNLIALKISESDVIQVDSLQWLQQAPPKVFDVIFLDPPFNQGLMQPAIDLIFQNHYVKNAQAWLYLEQEKALDWPRLPDGWVCHREKTTSEVRYGLFKFADSDE</sequence>
<dbReference type="STRING" id="317025.Tcr_1932"/>
<evidence type="ECO:0000256" key="2">
    <source>
        <dbReference type="ARBA" id="ARBA00005269"/>
    </source>
</evidence>
<evidence type="ECO:0000256" key="5">
    <source>
        <dbReference type="ARBA" id="ARBA00022603"/>
    </source>
</evidence>
<dbReference type="EMBL" id="CP000109">
    <property type="protein sequence ID" value="ABB42522.1"/>
    <property type="molecule type" value="Genomic_DNA"/>
</dbReference>
<comment type="function">
    <text evidence="1 8">Specifically methylates the guanine in position 966 of 16S rRNA in the assembled 30S particle.</text>
</comment>
<evidence type="ECO:0000256" key="7">
    <source>
        <dbReference type="ARBA" id="ARBA00048326"/>
    </source>
</evidence>
<name>Q31EA1_HYDCU</name>
<dbReference type="NCBIfam" id="TIGR00095">
    <property type="entry name" value="16S rRNA (guanine(966)-N(2))-methyltransferase RsmD"/>
    <property type="match status" value="1"/>
</dbReference>
<evidence type="ECO:0000256" key="3">
    <source>
        <dbReference type="ARBA" id="ARBA00012141"/>
    </source>
</evidence>
<evidence type="ECO:0000256" key="1">
    <source>
        <dbReference type="ARBA" id="ARBA00002649"/>
    </source>
</evidence>
<comment type="similarity">
    <text evidence="2 8">Belongs to the methyltransferase superfamily. RsmD family.</text>
</comment>
<dbReference type="eggNOG" id="COG0742">
    <property type="taxonomic scope" value="Bacteria"/>
</dbReference>
<keyword evidence="8" id="KW-0949">S-adenosyl-L-methionine</keyword>
<comment type="catalytic activity">
    <reaction evidence="7 8">
        <text>guanosine(966) in 16S rRNA + S-adenosyl-L-methionine = N(2)-methylguanosine(966) in 16S rRNA + S-adenosyl-L-homocysteine + H(+)</text>
        <dbReference type="Rhea" id="RHEA:23548"/>
        <dbReference type="Rhea" id="RHEA-COMP:10211"/>
        <dbReference type="Rhea" id="RHEA-COMP:10212"/>
        <dbReference type="ChEBI" id="CHEBI:15378"/>
        <dbReference type="ChEBI" id="CHEBI:57856"/>
        <dbReference type="ChEBI" id="CHEBI:59789"/>
        <dbReference type="ChEBI" id="CHEBI:74269"/>
        <dbReference type="ChEBI" id="CHEBI:74481"/>
        <dbReference type="EC" id="2.1.1.171"/>
    </reaction>
</comment>
<dbReference type="PROSITE" id="PS00092">
    <property type="entry name" value="N6_MTASE"/>
    <property type="match status" value="1"/>
</dbReference>
<dbReference type="AlphaFoldDB" id="Q31EA1"/>
<dbReference type="PIRSF" id="PIRSF004553">
    <property type="entry name" value="CHP00095"/>
    <property type="match status" value="1"/>
</dbReference>
<dbReference type="CDD" id="cd02440">
    <property type="entry name" value="AdoMet_MTases"/>
    <property type="match status" value="1"/>
</dbReference>
<proteinExistence type="inferred from homology"/>
<dbReference type="KEGG" id="tcx:Tcr_1932"/>
<dbReference type="InterPro" id="IPR002052">
    <property type="entry name" value="DNA_methylase_N6_adenine_CS"/>
</dbReference>
<dbReference type="Pfam" id="PF03602">
    <property type="entry name" value="Cons_hypoth95"/>
    <property type="match status" value="1"/>
</dbReference>
<evidence type="ECO:0000256" key="6">
    <source>
        <dbReference type="ARBA" id="ARBA00022679"/>
    </source>
</evidence>
<dbReference type="OrthoDB" id="9803017at2"/>